<feature type="region of interest" description="Disordered" evidence="1">
    <location>
        <begin position="49"/>
        <end position="68"/>
    </location>
</feature>
<organism evidence="3 4">
    <name type="scientific">Riccia fluitans</name>
    <dbReference type="NCBI Taxonomy" id="41844"/>
    <lineage>
        <taxon>Eukaryota</taxon>
        <taxon>Viridiplantae</taxon>
        <taxon>Streptophyta</taxon>
        <taxon>Embryophyta</taxon>
        <taxon>Marchantiophyta</taxon>
        <taxon>Marchantiopsida</taxon>
        <taxon>Marchantiidae</taxon>
        <taxon>Marchantiales</taxon>
        <taxon>Ricciaceae</taxon>
        <taxon>Riccia</taxon>
    </lineage>
</organism>
<proteinExistence type="predicted"/>
<keyword evidence="2" id="KW-1133">Transmembrane helix</keyword>
<evidence type="ECO:0000313" key="4">
    <source>
        <dbReference type="Proteomes" id="UP001605036"/>
    </source>
</evidence>
<protein>
    <submittedName>
        <fullName evidence="3">Uncharacterized protein</fullName>
    </submittedName>
</protein>
<keyword evidence="4" id="KW-1185">Reference proteome</keyword>
<keyword evidence="2" id="KW-0472">Membrane</keyword>
<accession>A0ABD1Y605</accession>
<evidence type="ECO:0000313" key="3">
    <source>
        <dbReference type="EMBL" id="KAL2621834.1"/>
    </source>
</evidence>
<evidence type="ECO:0000256" key="2">
    <source>
        <dbReference type="SAM" id="Phobius"/>
    </source>
</evidence>
<reference evidence="3 4" key="1">
    <citation type="submission" date="2024-09" db="EMBL/GenBank/DDBJ databases">
        <title>Chromosome-scale assembly of Riccia fluitans.</title>
        <authorList>
            <person name="Paukszto L."/>
            <person name="Sawicki J."/>
            <person name="Karawczyk K."/>
            <person name="Piernik-Szablinska J."/>
            <person name="Szczecinska M."/>
            <person name="Mazdziarz M."/>
        </authorList>
    </citation>
    <scope>NUCLEOTIDE SEQUENCE [LARGE SCALE GENOMIC DNA]</scope>
    <source>
        <strain evidence="3">Rf_01</strain>
        <tissue evidence="3">Aerial parts of the thallus</tissue>
    </source>
</reference>
<sequence length="419" mass="45396">MEAVGHQAVQCVVAGPSPQFHGAAACRSSPSSVPMDCCNLRSRLGLAGSSLQPRKTSRRNSTVSSPPSACLAFPSNRKFRPRLSPSNPKPGFDSSPASLLQEENLLSTIHTDNLEADAPALLAECADMDWKKLVDELHSEALQSVESLGRKTLCLKALKEEMRLWIHDRMVQDMEVPIEGGGDAGSEDFEWSYKSAAEELRMQANLQAAEQLARSVDVSFDWEAEVAELHRRVYQFGGAEAPEAMNSEQRLLHAWFLAQGEESLSSTRMVQEAISSSDVINPQEWEVLTRAKMQASTSSPKVEAVSSSEESGKDAFSLDKSWLGIGAALAGAGFWGVEGGSAVEAVGADPAVISEAVSRTPSWLPPTVLAFPVVSYFAFSYYREKVNPAAKITDWMFSVVALVIVANIVLMATIGVRLY</sequence>
<keyword evidence="2" id="KW-0812">Transmembrane</keyword>
<name>A0ABD1Y605_9MARC</name>
<feature type="transmembrane region" description="Helical" evidence="2">
    <location>
        <begin position="363"/>
        <end position="382"/>
    </location>
</feature>
<evidence type="ECO:0000256" key="1">
    <source>
        <dbReference type="SAM" id="MobiDB-lite"/>
    </source>
</evidence>
<dbReference type="AlphaFoldDB" id="A0ABD1Y605"/>
<dbReference type="EMBL" id="JBHFFA010000006">
    <property type="protein sequence ID" value="KAL2621834.1"/>
    <property type="molecule type" value="Genomic_DNA"/>
</dbReference>
<feature type="region of interest" description="Disordered" evidence="1">
    <location>
        <begin position="75"/>
        <end position="97"/>
    </location>
</feature>
<gene>
    <name evidence="3" type="ORF">R1flu_002039</name>
</gene>
<dbReference type="Proteomes" id="UP001605036">
    <property type="component" value="Unassembled WGS sequence"/>
</dbReference>
<feature type="transmembrane region" description="Helical" evidence="2">
    <location>
        <begin position="394"/>
        <end position="416"/>
    </location>
</feature>
<comment type="caution">
    <text evidence="3">The sequence shown here is derived from an EMBL/GenBank/DDBJ whole genome shotgun (WGS) entry which is preliminary data.</text>
</comment>